<dbReference type="EMBL" id="HQ728265">
    <property type="protein sequence ID" value="AEJ81517.1"/>
    <property type="molecule type" value="Genomic_DNA"/>
</dbReference>
<proteinExistence type="predicted"/>
<evidence type="ECO:0000313" key="2">
    <source>
        <dbReference type="Proteomes" id="UP000008891"/>
    </source>
</evidence>
<name>G0YQ90_9CAUD</name>
<protein>
    <submittedName>
        <fullName evidence="1">Gp19.2</fullName>
    </submittedName>
</protein>
<dbReference type="GeneID" id="14011164"/>
<organism evidence="1 2">
    <name type="scientific">Erwinia phage vB_EamP-L1</name>
    <dbReference type="NCBI Taxonomy" id="1051673"/>
    <lineage>
        <taxon>Viruses</taxon>
        <taxon>Duplodnaviria</taxon>
        <taxon>Heunggongvirae</taxon>
        <taxon>Uroviricota</taxon>
        <taxon>Caudoviricetes</taxon>
        <taxon>Autographivirales</taxon>
        <taxon>Autotranscriptaviridae</taxon>
        <taxon>Studiervirinae</taxon>
        <taxon>Elunavirus</taxon>
        <taxon>Elunavirus L1</taxon>
    </lineage>
</organism>
<evidence type="ECO:0000313" key="1">
    <source>
        <dbReference type="EMBL" id="AEJ81517.1"/>
    </source>
</evidence>
<sequence length="33" mass="3700">MQDNQLTPFDSMRMTYVSVSLSMVKLVTPCSSC</sequence>
<dbReference type="RefSeq" id="YP_007005473.1">
    <property type="nucleotide sequence ID" value="NC_019510.1"/>
</dbReference>
<keyword evidence="2" id="KW-1185">Reference proteome</keyword>
<dbReference type="Proteomes" id="UP000008891">
    <property type="component" value="Segment"/>
</dbReference>
<dbReference type="KEGG" id="vg:14011164"/>
<reference evidence="1 2" key="1">
    <citation type="journal article" date="2011" name="Appl. Environ. Microbiol.">
        <title>Novel Virulent and Broad-Host-Range Erwinia amylovora Bacteriophages Reveal a High Degree of Mosaicism and a Relationship to Enterobacteriaceae Phages.</title>
        <authorList>
            <person name="Born Y."/>
            <person name="Fieseler L."/>
            <person name="Marazzi J."/>
            <person name="Lurz R."/>
            <person name="Duffy B."/>
            <person name="Loessner M.J."/>
        </authorList>
    </citation>
    <scope>NUCLEOTIDE SEQUENCE [LARGE SCALE GENOMIC DNA]</scope>
</reference>
<accession>G0YQ90</accession>